<dbReference type="PANTHER" id="PTHR43420">
    <property type="entry name" value="ACETYLTRANSFERASE"/>
    <property type="match status" value="1"/>
</dbReference>
<evidence type="ECO:0000256" key="2">
    <source>
        <dbReference type="ARBA" id="ARBA00022490"/>
    </source>
</evidence>
<evidence type="ECO:0000259" key="5">
    <source>
        <dbReference type="PROSITE" id="PS51186"/>
    </source>
</evidence>
<feature type="domain" description="N-acetyltransferase" evidence="5">
    <location>
        <begin position="34"/>
        <end position="184"/>
    </location>
</feature>
<dbReference type="GO" id="GO:0008080">
    <property type="term" value="F:N-acetyltransferase activity"/>
    <property type="evidence" value="ECO:0007669"/>
    <property type="project" value="InterPro"/>
</dbReference>
<dbReference type="OrthoDB" id="9794566at2"/>
<dbReference type="InterPro" id="IPR050680">
    <property type="entry name" value="YpeA/RimI_acetyltransf"/>
</dbReference>
<dbReference type="EMBL" id="RHGY01000001">
    <property type="protein sequence ID" value="RRG18590.1"/>
    <property type="molecule type" value="Genomic_DNA"/>
</dbReference>
<keyword evidence="3 6" id="KW-0808">Transferase</keyword>
<dbReference type="InterPro" id="IPR006464">
    <property type="entry name" value="AcTrfase_RimI/Ard1"/>
</dbReference>
<proteinExistence type="inferred from homology"/>
<accession>A0A3P2RIL5</accession>
<dbReference type="SUPFAM" id="SSF55729">
    <property type="entry name" value="Acyl-CoA N-acyltransferases (Nat)"/>
    <property type="match status" value="1"/>
</dbReference>
<gene>
    <name evidence="6" type="primary">rimI</name>
    <name evidence="6" type="ORF">D3P96_00995</name>
</gene>
<evidence type="ECO:0000313" key="6">
    <source>
        <dbReference type="EMBL" id="RRG18590.1"/>
    </source>
</evidence>
<comment type="similarity">
    <text evidence="1">Belongs to the acetyltransferase family. RimI subfamily.</text>
</comment>
<protein>
    <submittedName>
        <fullName evidence="6">Ribosomal-protein-alanine N-acetyltransferase</fullName>
    </submittedName>
</protein>
<dbReference type="RefSeq" id="WP_124942564.1">
    <property type="nucleotide sequence ID" value="NZ_RHGY01000001.1"/>
</dbReference>
<evidence type="ECO:0000256" key="3">
    <source>
        <dbReference type="ARBA" id="ARBA00022679"/>
    </source>
</evidence>
<reference evidence="6 7" key="1">
    <citation type="submission" date="2018-10" db="EMBL/GenBank/DDBJ databases">
        <title>Draft genome sequence of Weissella viridescens UCO-SMC3.</title>
        <authorList>
            <person name="Garcia-Cancino A."/>
            <person name="Espinoza-Monje M."/>
            <person name="Albarracin L."/>
            <person name="Garcia-Castillo V."/>
            <person name="Campos-Martin J."/>
            <person name="Nakano Y."/>
            <person name="Guitierrez-Zamorano C."/>
            <person name="Ikeda-Ohtsubo W."/>
            <person name="Morita H."/>
            <person name="Kitazawa H."/>
            <person name="Villena J."/>
        </authorList>
    </citation>
    <scope>NUCLEOTIDE SEQUENCE [LARGE SCALE GENOMIC DNA]</scope>
    <source>
        <strain evidence="6 7">UCO-SMC3</strain>
    </source>
</reference>
<dbReference type="InterPro" id="IPR016181">
    <property type="entry name" value="Acyl_CoA_acyltransferase"/>
</dbReference>
<dbReference type="Proteomes" id="UP000275836">
    <property type="component" value="Unassembled WGS sequence"/>
</dbReference>
<name>A0A3P2RIL5_WEIVI</name>
<dbReference type="Pfam" id="PF00583">
    <property type="entry name" value="Acetyltransf_1"/>
    <property type="match status" value="1"/>
</dbReference>
<dbReference type="InterPro" id="IPR000182">
    <property type="entry name" value="GNAT_dom"/>
</dbReference>
<keyword evidence="4" id="KW-0012">Acyltransferase</keyword>
<evidence type="ECO:0000256" key="4">
    <source>
        <dbReference type="ARBA" id="ARBA00023315"/>
    </source>
</evidence>
<dbReference type="Gene3D" id="3.40.630.30">
    <property type="match status" value="1"/>
</dbReference>
<evidence type="ECO:0000313" key="7">
    <source>
        <dbReference type="Proteomes" id="UP000275836"/>
    </source>
</evidence>
<dbReference type="CDD" id="cd04301">
    <property type="entry name" value="NAT_SF"/>
    <property type="match status" value="1"/>
</dbReference>
<dbReference type="NCBIfam" id="TIGR01575">
    <property type="entry name" value="rimI"/>
    <property type="match status" value="1"/>
</dbReference>
<evidence type="ECO:0000256" key="1">
    <source>
        <dbReference type="ARBA" id="ARBA00005395"/>
    </source>
</evidence>
<dbReference type="PROSITE" id="PS51186">
    <property type="entry name" value="GNAT"/>
    <property type="match status" value="1"/>
</dbReference>
<organism evidence="6 7">
    <name type="scientific">Weissella viridescens</name>
    <name type="common">Lactobacillus viridescens</name>
    <dbReference type="NCBI Taxonomy" id="1629"/>
    <lineage>
        <taxon>Bacteria</taxon>
        <taxon>Bacillati</taxon>
        <taxon>Bacillota</taxon>
        <taxon>Bacilli</taxon>
        <taxon>Lactobacillales</taxon>
        <taxon>Lactobacillaceae</taxon>
        <taxon>Weissella</taxon>
    </lineage>
</organism>
<comment type="caution">
    <text evidence="6">The sequence shown here is derived from an EMBL/GenBank/DDBJ whole genome shotgun (WGS) entry which is preliminary data.</text>
</comment>
<sequence length="187" mass="22144">MWKNFSAWLYWHTHPIPKELKAFRQSVAVNGTDFMMTRATMADLDDMLAAEREAYGGIDPWPRRIFEQELNRTRERLYVVLRNPETHSLVGFMGASFRPGIREVHLTNITVTPHWQGREVGTFFMSYLMTLAKQSRFSRVSLEVAVSNERAIQFYERFGFQIIRERRNYYGKQQHAYDMALILKNNK</sequence>
<dbReference type="AlphaFoldDB" id="A0A3P2RIL5"/>
<keyword evidence="2" id="KW-0963">Cytoplasm</keyword>